<name>A0A251Q6P7_PRUPE</name>
<dbReference type="Gramene" id="ONI19509">
    <property type="protein sequence ID" value="ONI19509"/>
    <property type="gene ID" value="PRUPE_3G282000"/>
</dbReference>
<sequence>MAAQSPIDRTIFCLDSFCNPLCNCHWRAHCPQIANTRKLKLAGSSTNEVIDKSPPGKDANCETHTHTQMYKYMIYGCMRRGFLKLVKF</sequence>
<evidence type="ECO:0000313" key="2">
    <source>
        <dbReference type="Proteomes" id="UP000006882"/>
    </source>
</evidence>
<evidence type="ECO:0000313" key="1">
    <source>
        <dbReference type="EMBL" id="ONI19509.1"/>
    </source>
</evidence>
<dbReference type="Proteomes" id="UP000006882">
    <property type="component" value="Chromosome G3"/>
</dbReference>
<organism evidence="1 2">
    <name type="scientific">Prunus persica</name>
    <name type="common">Peach</name>
    <name type="synonym">Amygdalus persica</name>
    <dbReference type="NCBI Taxonomy" id="3760"/>
    <lineage>
        <taxon>Eukaryota</taxon>
        <taxon>Viridiplantae</taxon>
        <taxon>Streptophyta</taxon>
        <taxon>Embryophyta</taxon>
        <taxon>Tracheophyta</taxon>
        <taxon>Spermatophyta</taxon>
        <taxon>Magnoliopsida</taxon>
        <taxon>eudicotyledons</taxon>
        <taxon>Gunneridae</taxon>
        <taxon>Pentapetalae</taxon>
        <taxon>rosids</taxon>
        <taxon>fabids</taxon>
        <taxon>Rosales</taxon>
        <taxon>Rosaceae</taxon>
        <taxon>Amygdaloideae</taxon>
        <taxon>Amygdaleae</taxon>
        <taxon>Prunus</taxon>
    </lineage>
</organism>
<protein>
    <submittedName>
        <fullName evidence="1">Uncharacterized protein</fullName>
    </submittedName>
</protein>
<proteinExistence type="predicted"/>
<keyword evidence="2" id="KW-1185">Reference proteome</keyword>
<dbReference type="EMBL" id="CM007653">
    <property type="protein sequence ID" value="ONI19509.1"/>
    <property type="molecule type" value="Genomic_DNA"/>
</dbReference>
<dbReference type="AlphaFoldDB" id="A0A251Q6P7"/>
<reference evidence="1 2" key="1">
    <citation type="journal article" date="2013" name="Nat. Genet.">
        <title>The high-quality draft genome of peach (Prunus persica) identifies unique patterns of genetic diversity, domestication and genome evolution.</title>
        <authorList>
            <consortium name="International Peach Genome Initiative"/>
            <person name="Verde I."/>
            <person name="Abbott A.G."/>
            <person name="Scalabrin S."/>
            <person name="Jung S."/>
            <person name="Shu S."/>
            <person name="Marroni F."/>
            <person name="Zhebentyayeva T."/>
            <person name="Dettori M.T."/>
            <person name="Grimwood J."/>
            <person name="Cattonaro F."/>
            <person name="Zuccolo A."/>
            <person name="Rossini L."/>
            <person name="Jenkins J."/>
            <person name="Vendramin E."/>
            <person name="Meisel L.A."/>
            <person name="Decroocq V."/>
            <person name="Sosinski B."/>
            <person name="Prochnik S."/>
            <person name="Mitros T."/>
            <person name="Policriti A."/>
            <person name="Cipriani G."/>
            <person name="Dondini L."/>
            <person name="Ficklin S."/>
            <person name="Goodstein D.M."/>
            <person name="Xuan P."/>
            <person name="Del Fabbro C."/>
            <person name="Aramini V."/>
            <person name="Copetti D."/>
            <person name="Gonzalez S."/>
            <person name="Horner D.S."/>
            <person name="Falchi R."/>
            <person name="Lucas S."/>
            <person name="Mica E."/>
            <person name="Maldonado J."/>
            <person name="Lazzari B."/>
            <person name="Bielenberg D."/>
            <person name="Pirona R."/>
            <person name="Miculan M."/>
            <person name="Barakat A."/>
            <person name="Testolin R."/>
            <person name="Stella A."/>
            <person name="Tartarini S."/>
            <person name="Tonutti P."/>
            <person name="Arus P."/>
            <person name="Orellana A."/>
            <person name="Wells C."/>
            <person name="Main D."/>
            <person name="Vizzotto G."/>
            <person name="Silva H."/>
            <person name="Salamini F."/>
            <person name="Schmutz J."/>
            <person name="Morgante M."/>
            <person name="Rokhsar D.S."/>
        </authorList>
    </citation>
    <scope>NUCLEOTIDE SEQUENCE [LARGE SCALE GENOMIC DNA]</scope>
    <source>
        <strain evidence="2">cv. Nemared</strain>
    </source>
</reference>
<accession>A0A251Q6P7</accession>
<gene>
    <name evidence="1" type="ORF">PRUPE_3G282000</name>
</gene>